<evidence type="ECO:0000313" key="6">
    <source>
        <dbReference type="EMBL" id="KAF2483088.1"/>
    </source>
</evidence>
<dbReference type="GO" id="GO:0005634">
    <property type="term" value="C:nucleus"/>
    <property type="evidence" value="ECO:0007669"/>
    <property type="project" value="UniProtKB-SubCell"/>
</dbReference>
<dbReference type="PANTHER" id="PTHR31001">
    <property type="entry name" value="UNCHARACTERIZED TRANSCRIPTIONAL REGULATORY PROTEIN"/>
    <property type="match status" value="1"/>
</dbReference>
<gene>
    <name evidence="6" type="ORF">BDY17DRAFT_141124</name>
</gene>
<dbReference type="GeneID" id="54470514"/>
<dbReference type="InterPro" id="IPR050613">
    <property type="entry name" value="Sec_Metabolite_Reg"/>
</dbReference>
<keyword evidence="7" id="KW-1185">Reference proteome</keyword>
<evidence type="ECO:0000259" key="5">
    <source>
        <dbReference type="PROSITE" id="PS50048"/>
    </source>
</evidence>
<dbReference type="GO" id="GO:0000981">
    <property type="term" value="F:DNA-binding transcription factor activity, RNA polymerase II-specific"/>
    <property type="evidence" value="ECO:0007669"/>
    <property type="project" value="InterPro"/>
</dbReference>
<evidence type="ECO:0000256" key="1">
    <source>
        <dbReference type="ARBA" id="ARBA00004123"/>
    </source>
</evidence>
<dbReference type="Proteomes" id="UP000799767">
    <property type="component" value="Unassembled WGS sequence"/>
</dbReference>
<organism evidence="6 7">
    <name type="scientific">Neohortaea acidophila</name>
    <dbReference type="NCBI Taxonomy" id="245834"/>
    <lineage>
        <taxon>Eukaryota</taxon>
        <taxon>Fungi</taxon>
        <taxon>Dikarya</taxon>
        <taxon>Ascomycota</taxon>
        <taxon>Pezizomycotina</taxon>
        <taxon>Dothideomycetes</taxon>
        <taxon>Dothideomycetidae</taxon>
        <taxon>Mycosphaerellales</taxon>
        <taxon>Teratosphaeriaceae</taxon>
        <taxon>Neohortaea</taxon>
    </lineage>
</organism>
<feature type="domain" description="Zn(2)-C6 fungal-type" evidence="5">
    <location>
        <begin position="12"/>
        <end position="43"/>
    </location>
</feature>
<dbReference type="GO" id="GO:0006351">
    <property type="term" value="P:DNA-templated transcription"/>
    <property type="evidence" value="ECO:0007669"/>
    <property type="project" value="InterPro"/>
</dbReference>
<name>A0A6A6PSK9_9PEZI</name>
<proteinExistence type="predicted"/>
<evidence type="ECO:0000256" key="4">
    <source>
        <dbReference type="SAM" id="MobiDB-lite"/>
    </source>
</evidence>
<dbReference type="PANTHER" id="PTHR31001:SF87">
    <property type="entry name" value="COL-21"/>
    <property type="match status" value="1"/>
</dbReference>
<dbReference type="PROSITE" id="PS50048">
    <property type="entry name" value="ZN2_CY6_FUNGAL_2"/>
    <property type="match status" value="1"/>
</dbReference>
<dbReference type="GO" id="GO:0003677">
    <property type="term" value="F:DNA binding"/>
    <property type="evidence" value="ECO:0007669"/>
    <property type="project" value="InterPro"/>
</dbReference>
<keyword evidence="3" id="KW-0539">Nucleus</keyword>
<dbReference type="GO" id="GO:0008270">
    <property type="term" value="F:zinc ion binding"/>
    <property type="evidence" value="ECO:0007669"/>
    <property type="project" value="InterPro"/>
</dbReference>
<dbReference type="InterPro" id="IPR007219">
    <property type="entry name" value="XnlR_reg_dom"/>
</dbReference>
<dbReference type="AlphaFoldDB" id="A0A6A6PSK9"/>
<dbReference type="Pfam" id="PF04082">
    <property type="entry name" value="Fungal_trans"/>
    <property type="match status" value="1"/>
</dbReference>
<evidence type="ECO:0000256" key="3">
    <source>
        <dbReference type="ARBA" id="ARBA00023242"/>
    </source>
</evidence>
<dbReference type="EMBL" id="MU001635">
    <property type="protein sequence ID" value="KAF2483088.1"/>
    <property type="molecule type" value="Genomic_DNA"/>
</dbReference>
<dbReference type="InterPro" id="IPR036864">
    <property type="entry name" value="Zn2-C6_fun-type_DNA-bd_sf"/>
</dbReference>
<sequence length="578" mass="64572">MQSRARKRVVSSCIPCYTKKQKCNRRQPCNHCVHRRRPEDCIYVPASASQTPQAANGSREGLPAGDDAQRPVANGSDGRAGTSTLGQGSNSIAELYGYVQHSTTNTMALVRRLGLEEDESPMSSQSFSGETMDEIEKSMRKLPDRETLDVLMQYFVKEVHWMEQVIFLPWFLGQYEQWWNQERRYTVFHVEFAVLFLRVCSYASQFLPSPSHTIDRIRGMPLDDVRHACDNVADDLAAIGARADARGALIRVQHLLILGLQRQCEGRMHAFREALGDAARVAHRSGLHRGRAAWDHGLTDADMEIRCRVFCNLFVRDSVLSRQLDCPPFLSPNITSEHLPYTHSSPNDDAPDGYSERALQARLASFWRGVAPRQDSEYEPILAADRYGKFCSEYLPQLPPAFALEPSIEWDERFPRLRLQRQILHVAIFESLRYNFRPVLLGGSAEQPMLVASQKRALAAAAVMVLDGVAKLHTMLGNSHTRLPTIIMPTFEAAVVLMRLLMDVNFPGTTSSADAPLRPLGIDPLGETVALLTRIQCRQAVKQANTRLDMLAEVSNMAKVGASTLGSLAARLSSSIVE</sequence>
<dbReference type="OrthoDB" id="5344325at2759"/>
<dbReference type="CDD" id="cd12148">
    <property type="entry name" value="fungal_TF_MHR"/>
    <property type="match status" value="1"/>
</dbReference>
<dbReference type="InterPro" id="IPR001138">
    <property type="entry name" value="Zn2Cys6_DnaBD"/>
</dbReference>
<feature type="region of interest" description="Disordered" evidence="4">
    <location>
        <begin position="48"/>
        <end position="86"/>
    </location>
</feature>
<reference evidence="6" key="1">
    <citation type="journal article" date="2020" name="Stud. Mycol.">
        <title>101 Dothideomycetes genomes: a test case for predicting lifestyles and emergence of pathogens.</title>
        <authorList>
            <person name="Haridas S."/>
            <person name="Albert R."/>
            <person name="Binder M."/>
            <person name="Bloem J."/>
            <person name="Labutti K."/>
            <person name="Salamov A."/>
            <person name="Andreopoulos B."/>
            <person name="Baker S."/>
            <person name="Barry K."/>
            <person name="Bills G."/>
            <person name="Bluhm B."/>
            <person name="Cannon C."/>
            <person name="Castanera R."/>
            <person name="Culley D."/>
            <person name="Daum C."/>
            <person name="Ezra D."/>
            <person name="Gonzalez J."/>
            <person name="Henrissat B."/>
            <person name="Kuo A."/>
            <person name="Liang C."/>
            <person name="Lipzen A."/>
            <person name="Lutzoni F."/>
            <person name="Magnuson J."/>
            <person name="Mondo S."/>
            <person name="Nolan M."/>
            <person name="Ohm R."/>
            <person name="Pangilinan J."/>
            <person name="Park H.-J."/>
            <person name="Ramirez L."/>
            <person name="Alfaro M."/>
            <person name="Sun H."/>
            <person name="Tritt A."/>
            <person name="Yoshinaga Y."/>
            <person name="Zwiers L.-H."/>
            <person name="Turgeon B."/>
            <person name="Goodwin S."/>
            <person name="Spatafora J."/>
            <person name="Crous P."/>
            <person name="Grigoriev I."/>
        </authorList>
    </citation>
    <scope>NUCLEOTIDE SEQUENCE</scope>
    <source>
        <strain evidence="6">CBS 113389</strain>
    </source>
</reference>
<protein>
    <recommendedName>
        <fullName evidence="5">Zn(2)-C6 fungal-type domain-containing protein</fullName>
    </recommendedName>
</protein>
<comment type="subcellular location">
    <subcellularLocation>
        <location evidence="1">Nucleus</location>
    </subcellularLocation>
</comment>
<dbReference type="Gene3D" id="4.10.240.10">
    <property type="entry name" value="Zn(2)-C6 fungal-type DNA-binding domain"/>
    <property type="match status" value="1"/>
</dbReference>
<dbReference type="RefSeq" id="XP_033589658.1">
    <property type="nucleotide sequence ID" value="XM_033729512.1"/>
</dbReference>
<dbReference type="SUPFAM" id="SSF57701">
    <property type="entry name" value="Zn2/Cys6 DNA-binding domain"/>
    <property type="match status" value="1"/>
</dbReference>
<evidence type="ECO:0000256" key="2">
    <source>
        <dbReference type="ARBA" id="ARBA00022723"/>
    </source>
</evidence>
<keyword evidence="2" id="KW-0479">Metal-binding</keyword>
<accession>A0A6A6PSK9</accession>
<evidence type="ECO:0000313" key="7">
    <source>
        <dbReference type="Proteomes" id="UP000799767"/>
    </source>
</evidence>